<evidence type="ECO:0000259" key="9">
    <source>
        <dbReference type="Pfam" id="PF13813"/>
    </source>
</evidence>
<dbReference type="InterPro" id="IPR032805">
    <property type="entry name" value="Wax_synthase_dom"/>
</dbReference>
<comment type="subcellular location">
    <subcellularLocation>
        <location evidence="1">Membrane</location>
        <topology evidence="1">Multi-pass membrane protein</topology>
    </subcellularLocation>
</comment>
<dbReference type="EMBL" id="KB467931">
    <property type="protein sequence ID" value="PCH37570.1"/>
    <property type="molecule type" value="Genomic_DNA"/>
</dbReference>
<dbReference type="InterPro" id="IPR044851">
    <property type="entry name" value="Wax_synthase"/>
</dbReference>
<dbReference type="Pfam" id="PF13813">
    <property type="entry name" value="MBOAT_2"/>
    <property type="match status" value="1"/>
</dbReference>
<evidence type="ECO:0000313" key="11">
    <source>
        <dbReference type="Proteomes" id="UP000218811"/>
    </source>
</evidence>
<evidence type="ECO:0000256" key="1">
    <source>
        <dbReference type="ARBA" id="ARBA00004141"/>
    </source>
</evidence>
<feature type="transmembrane region" description="Helical" evidence="8">
    <location>
        <begin position="109"/>
        <end position="136"/>
    </location>
</feature>
<dbReference type="GO" id="GO:0008374">
    <property type="term" value="F:O-acyltransferase activity"/>
    <property type="evidence" value="ECO:0007669"/>
    <property type="project" value="InterPro"/>
</dbReference>
<protein>
    <recommendedName>
        <fullName evidence="9">Wax synthase domain-containing protein</fullName>
    </recommendedName>
</protein>
<dbReference type="STRING" id="742152.A0A2H3J5Q4"/>
<evidence type="ECO:0000256" key="6">
    <source>
        <dbReference type="ARBA" id="ARBA00022989"/>
    </source>
</evidence>
<evidence type="ECO:0000256" key="2">
    <source>
        <dbReference type="ARBA" id="ARBA00005179"/>
    </source>
</evidence>
<dbReference type="Proteomes" id="UP000218811">
    <property type="component" value="Unassembled WGS sequence"/>
</dbReference>
<accession>A0A2H3J5Q4</accession>
<evidence type="ECO:0000313" key="10">
    <source>
        <dbReference type="EMBL" id="PCH37570.1"/>
    </source>
</evidence>
<proteinExistence type="inferred from homology"/>
<organism evidence="10 11">
    <name type="scientific">Wolfiporia cocos (strain MD-104)</name>
    <name type="common">Brown rot fungus</name>
    <dbReference type="NCBI Taxonomy" id="742152"/>
    <lineage>
        <taxon>Eukaryota</taxon>
        <taxon>Fungi</taxon>
        <taxon>Dikarya</taxon>
        <taxon>Basidiomycota</taxon>
        <taxon>Agaricomycotina</taxon>
        <taxon>Agaricomycetes</taxon>
        <taxon>Polyporales</taxon>
        <taxon>Phaeolaceae</taxon>
        <taxon>Wolfiporia</taxon>
    </lineage>
</organism>
<comment type="pathway">
    <text evidence="2">Secondary metabolite biosynthesis.</text>
</comment>
<comment type="similarity">
    <text evidence="3">Belongs to the wax synthase family.</text>
</comment>
<feature type="transmembrane region" description="Helical" evidence="8">
    <location>
        <begin position="257"/>
        <end position="278"/>
    </location>
</feature>
<dbReference type="OrthoDB" id="1077582at2759"/>
<evidence type="ECO:0000256" key="3">
    <source>
        <dbReference type="ARBA" id="ARBA00007282"/>
    </source>
</evidence>
<keyword evidence="11" id="KW-1185">Reference proteome</keyword>
<sequence length="320" mass="36585">MSLLLNTVHLVWFTDPLTEFRHERDMVHPLALPFYRRVFWAQCLLFDLRGVGWNCQVAYVPQRPTEPRWQFVRLRTIRALWWYLLADVLQQCLTHFWPHNNIEHCIVGLARFGIVIAALAVQYFLSAAVTVALGIYDPRDWPDVYGRWSDAYTVRRFWGRVYHQNIRRFTTSFGKRACRLFGLRPGTWASSYTQLYIGFAASGLMHCGGDLALRSSLFGTSFTFYIAQAVAISLEDAATAISCKIIGSGKVNRHRQYLARLVGYVWVVAWLTLSSPWLCRWVGASGGTEPQYVPFSLIEKLVMPMLADASLATTQSSSKD</sequence>
<dbReference type="OMA" id="FMDAIFM"/>
<evidence type="ECO:0000256" key="4">
    <source>
        <dbReference type="ARBA" id="ARBA00022679"/>
    </source>
</evidence>
<name>A0A2H3J5Q4_WOLCO</name>
<gene>
    <name evidence="10" type="ORF">WOLCODRAFT_146721</name>
</gene>
<keyword evidence="6 8" id="KW-1133">Transmembrane helix</keyword>
<keyword evidence="7 8" id="KW-0472">Membrane</keyword>
<dbReference type="PANTHER" id="PTHR31595">
    <property type="entry name" value="LONG-CHAIN-ALCOHOL O-FATTY-ACYLTRANSFERASE 3-RELATED"/>
    <property type="match status" value="1"/>
</dbReference>
<dbReference type="AlphaFoldDB" id="A0A2H3J5Q4"/>
<dbReference type="GO" id="GO:0006629">
    <property type="term" value="P:lipid metabolic process"/>
    <property type="evidence" value="ECO:0007669"/>
    <property type="project" value="InterPro"/>
</dbReference>
<evidence type="ECO:0000256" key="7">
    <source>
        <dbReference type="ARBA" id="ARBA00023136"/>
    </source>
</evidence>
<keyword evidence="4" id="KW-0808">Transferase</keyword>
<keyword evidence="5 8" id="KW-0812">Transmembrane</keyword>
<evidence type="ECO:0000256" key="8">
    <source>
        <dbReference type="SAM" id="Phobius"/>
    </source>
</evidence>
<evidence type="ECO:0000256" key="5">
    <source>
        <dbReference type="ARBA" id="ARBA00022692"/>
    </source>
</evidence>
<reference evidence="10 11" key="1">
    <citation type="journal article" date="2012" name="Science">
        <title>The Paleozoic origin of enzymatic lignin decomposition reconstructed from 31 fungal genomes.</title>
        <authorList>
            <person name="Floudas D."/>
            <person name="Binder M."/>
            <person name="Riley R."/>
            <person name="Barry K."/>
            <person name="Blanchette R.A."/>
            <person name="Henrissat B."/>
            <person name="Martinez A.T."/>
            <person name="Otillar R."/>
            <person name="Spatafora J.W."/>
            <person name="Yadav J.S."/>
            <person name="Aerts A."/>
            <person name="Benoit I."/>
            <person name="Boyd A."/>
            <person name="Carlson A."/>
            <person name="Copeland A."/>
            <person name="Coutinho P.M."/>
            <person name="de Vries R.P."/>
            <person name="Ferreira P."/>
            <person name="Findley K."/>
            <person name="Foster B."/>
            <person name="Gaskell J."/>
            <person name="Glotzer D."/>
            <person name="Gorecki P."/>
            <person name="Heitman J."/>
            <person name="Hesse C."/>
            <person name="Hori C."/>
            <person name="Igarashi K."/>
            <person name="Jurgens J.A."/>
            <person name="Kallen N."/>
            <person name="Kersten P."/>
            <person name="Kohler A."/>
            <person name="Kuees U."/>
            <person name="Kumar T.K.A."/>
            <person name="Kuo A."/>
            <person name="LaButti K."/>
            <person name="Larrondo L.F."/>
            <person name="Lindquist E."/>
            <person name="Ling A."/>
            <person name="Lombard V."/>
            <person name="Lucas S."/>
            <person name="Lundell T."/>
            <person name="Martin R."/>
            <person name="McLaughlin D.J."/>
            <person name="Morgenstern I."/>
            <person name="Morin E."/>
            <person name="Murat C."/>
            <person name="Nagy L.G."/>
            <person name="Nolan M."/>
            <person name="Ohm R.A."/>
            <person name="Patyshakuliyeva A."/>
            <person name="Rokas A."/>
            <person name="Ruiz-Duenas F.J."/>
            <person name="Sabat G."/>
            <person name="Salamov A."/>
            <person name="Samejima M."/>
            <person name="Schmutz J."/>
            <person name="Slot J.C."/>
            <person name="St John F."/>
            <person name="Stenlid J."/>
            <person name="Sun H."/>
            <person name="Sun S."/>
            <person name="Syed K."/>
            <person name="Tsang A."/>
            <person name="Wiebenga A."/>
            <person name="Young D."/>
            <person name="Pisabarro A."/>
            <person name="Eastwood D.C."/>
            <person name="Martin F."/>
            <person name="Cullen D."/>
            <person name="Grigoriev I.V."/>
            <person name="Hibbett D.S."/>
        </authorList>
    </citation>
    <scope>NUCLEOTIDE SEQUENCE [LARGE SCALE GENOMIC DNA]</scope>
    <source>
        <strain evidence="10 11">MD-104</strain>
    </source>
</reference>
<feature type="domain" description="Wax synthase" evidence="9">
    <location>
        <begin position="141"/>
        <end position="224"/>
    </location>
</feature>
<dbReference type="GO" id="GO:0016020">
    <property type="term" value="C:membrane"/>
    <property type="evidence" value="ECO:0007669"/>
    <property type="project" value="UniProtKB-SubCell"/>
</dbReference>
<dbReference type="PANTHER" id="PTHR31595:SF57">
    <property type="entry name" value="OS04G0481900 PROTEIN"/>
    <property type="match status" value="1"/>
</dbReference>